<evidence type="ECO:0000313" key="2">
    <source>
        <dbReference type="Proteomes" id="UP000541033"/>
    </source>
</evidence>
<dbReference type="EMBL" id="JAAMOX010000002">
    <property type="protein sequence ID" value="NIH54223.1"/>
    <property type="molecule type" value="Genomic_DNA"/>
</dbReference>
<dbReference type="Proteomes" id="UP000541033">
    <property type="component" value="Unassembled WGS sequence"/>
</dbReference>
<dbReference type="AlphaFoldDB" id="A0A7X5R218"/>
<gene>
    <name evidence="1" type="ORF">FHX76_002119</name>
</gene>
<evidence type="ECO:0008006" key="3">
    <source>
        <dbReference type="Google" id="ProtNLM"/>
    </source>
</evidence>
<organism evidence="1 2">
    <name type="scientific">Lysinibacter cavernae</name>
    <dbReference type="NCBI Taxonomy" id="1640652"/>
    <lineage>
        <taxon>Bacteria</taxon>
        <taxon>Bacillati</taxon>
        <taxon>Actinomycetota</taxon>
        <taxon>Actinomycetes</taxon>
        <taxon>Micrococcales</taxon>
        <taxon>Microbacteriaceae</taxon>
        <taxon>Lysinibacter</taxon>
    </lineage>
</organism>
<evidence type="ECO:0000313" key="1">
    <source>
        <dbReference type="EMBL" id="NIH54223.1"/>
    </source>
</evidence>
<protein>
    <recommendedName>
        <fullName evidence="3">Spermidine/putrescine ABC transporter substrate-binding protein</fullName>
    </recommendedName>
</protein>
<proteinExistence type="predicted"/>
<keyword evidence="2" id="KW-1185">Reference proteome</keyword>
<comment type="caution">
    <text evidence="1">The sequence shown here is derived from an EMBL/GenBank/DDBJ whole genome shotgun (WGS) entry which is preliminary data.</text>
</comment>
<reference evidence="1 2" key="1">
    <citation type="submission" date="2020-02" db="EMBL/GenBank/DDBJ databases">
        <title>Sequencing the genomes of 1000 actinobacteria strains.</title>
        <authorList>
            <person name="Klenk H.-P."/>
        </authorList>
    </citation>
    <scope>NUCLEOTIDE SEQUENCE [LARGE SCALE GENOMIC DNA]</scope>
    <source>
        <strain evidence="1 2">DSM 27960</strain>
    </source>
</reference>
<accession>A0A7X5R218</accession>
<sequence>MADPMIAARVDAAVAAWLEWLPRWTPGSFRSRARICRRCYQSPILASAGLSHDVPHQVQHALVVRLQKIIDKTVDEFTTASLPGLRLELDAADALKQKAGYRPNDGLDPEYDGLELDPEPEPGQPFLFTLEGLASPLDKQINDPRPPLTDDQKAELRSEMALADECAVVTGQRVCGAVKIHAPRIRLAVETFVEPQIQSMLDELTNSLEFPS</sequence>
<dbReference type="RefSeq" id="WP_243848772.1">
    <property type="nucleotide sequence ID" value="NZ_JAAMOX010000002.1"/>
</dbReference>
<name>A0A7X5R218_9MICO</name>